<dbReference type="AlphaFoldDB" id="A0A2T8IDN0"/>
<evidence type="ECO:0000256" key="1">
    <source>
        <dbReference type="SAM" id="MobiDB-lite"/>
    </source>
</evidence>
<organism evidence="2">
    <name type="scientific">Panicum hallii</name>
    <dbReference type="NCBI Taxonomy" id="206008"/>
    <lineage>
        <taxon>Eukaryota</taxon>
        <taxon>Viridiplantae</taxon>
        <taxon>Streptophyta</taxon>
        <taxon>Embryophyta</taxon>
        <taxon>Tracheophyta</taxon>
        <taxon>Spermatophyta</taxon>
        <taxon>Magnoliopsida</taxon>
        <taxon>Liliopsida</taxon>
        <taxon>Poales</taxon>
        <taxon>Poaceae</taxon>
        <taxon>PACMAD clade</taxon>
        <taxon>Panicoideae</taxon>
        <taxon>Panicodae</taxon>
        <taxon>Paniceae</taxon>
        <taxon>Panicinae</taxon>
        <taxon>Panicum</taxon>
        <taxon>Panicum sect. Panicum</taxon>
    </lineage>
</organism>
<gene>
    <name evidence="2" type="ORF">PAHAL_7G281100</name>
</gene>
<name>A0A2T8IDN0_9POAL</name>
<dbReference type="Gramene" id="PVH35790">
    <property type="protein sequence ID" value="PVH35790"/>
    <property type="gene ID" value="PAHAL_7G281100"/>
</dbReference>
<feature type="region of interest" description="Disordered" evidence="1">
    <location>
        <begin position="70"/>
        <end position="129"/>
    </location>
</feature>
<protein>
    <submittedName>
        <fullName evidence="2">Uncharacterized protein</fullName>
    </submittedName>
</protein>
<dbReference type="EMBL" id="CM008052">
    <property type="protein sequence ID" value="PVH35790.1"/>
    <property type="molecule type" value="Genomic_DNA"/>
</dbReference>
<dbReference type="Proteomes" id="UP000243499">
    <property type="component" value="Chromosome 7"/>
</dbReference>
<evidence type="ECO:0000313" key="2">
    <source>
        <dbReference type="EMBL" id="PVH35790.1"/>
    </source>
</evidence>
<sequence>MDRDPGLFETTGIAPLIFLTSEGNYGVHRSLHPSFISPLPPTTIAQCLGRSVALTAFAYAAGQFHRRIGGGPTHHGGHPSCRRPIGSLVQPLDGRSATNARWPPPKLPPQPRHQDGLPQRAQLRRRPAHRHPSFEYIKWDAIQNRSNTSNSAVVIFTASLCFHVAR</sequence>
<feature type="compositionally biased region" description="Pro residues" evidence="1">
    <location>
        <begin position="102"/>
        <end position="111"/>
    </location>
</feature>
<accession>A0A2T8IDN0</accession>
<proteinExistence type="predicted"/>
<reference evidence="2" key="1">
    <citation type="submission" date="2018-04" db="EMBL/GenBank/DDBJ databases">
        <title>WGS assembly of Panicum hallii.</title>
        <authorList>
            <person name="Lovell J."/>
            <person name="Jenkins J."/>
            <person name="Lowry D."/>
            <person name="Mamidi S."/>
            <person name="Sreedasyam A."/>
            <person name="Weng X."/>
            <person name="Barry K."/>
            <person name="Bonette J."/>
            <person name="Campitelli B."/>
            <person name="Daum C."/>
            <person name="Gordon S."/>
            <person name="Gould B."/>
            <person name="Lipzen A."/>
            <person name="Macqueen A."/>
            <person name="Palacio-Mejia J."/>
            <person name="Plott C."/>
            <person name="Shakirov E."/>
            <person name="Shu S."/>
            <person name="Yoshinaga Y."/>
            <person name="Zane M."/>
            <person name="Rokhsar D."/>
            <person name="Grimwood J."/>
            <person name="Schmutz J."/>
            <person name="Juenger T."/>
        </authorList>
    </citation>
    <scope>NUCLEOTIDE SEQUENCE [LARGE SCALE GENOMIC DNA]</scope>
    <source>
        <strain evidence="2">FIL2</strain>
    </source>
</reference>